<dbReference type="AlphaFoldDB" id="A0A8S4AQH9"/>
<accession>A0A8S4AQH9</accession>
<dbReference type="Proteomes" id="UP000677803">
    <property type="component" value="Unassembled WGS sequence"/>
</dbReference>
<evidence type="ECO:0000256" key="1">
    <source>
        <dbReference type="SAM" id="Coils"/>
    </source>
</evidence>
<keyword evidence="1" id="KW-0175">Coiled coil</keyword>
<reference evidence="3" key="1">
    <citation type="submission" date="2021-05" db="EMBL/GenBank/DDBJ databases">
        <authorList>
            <person name="Tigano A."/>
        </authorList>
    </citation>
    <scope>NUCLEOTIDE SEQUENCE</scope>
</reference>
<evidence type="ECO:0000256" key="2">
    <source>
        <dbReference type="SAM" id="MobiDB-lite"/>
    </source>
</evidence>
<feature type="region of interest" description="Disordered" evidence="2">
    <location>
        <begin position="1"/>
        <end position="45"/>
    </location>
</feature>
<keyword evidence="4" id="KW-1185">Reference proteome</keyword>
<dbReference type="PANTHER" id="PTHR11505">
    <property type="entry name" value="L1 TRANSPOSABLE ELEMENT-RELATED"/>
    <property type="match status" value="1"/>
</dbReference>
<proteinExistence type="predicted"/>
<dbReference type="InterPro" id="IPR004244">
    <property type="entry name" value="Transposase_22"/>
</dbReference>
<feature type="compositionally biased region" description="Low complexity" evidence="2">
    <location>
        <begin position="22"/>
        <end position="34"/>
    </location>
</feature>
<organism evidence="3 4">
    <name type="scientific">Menidia menidia</name>
    <name type="common">Atlantic silverside</name>
    <dbReference type="NCBI Taxonomy" id="238744"/>
    <lineage>
        <taxon>Eukaryota</taxon>
        <taxon>Metazoa</taxon>
        <taxon>Chordata</taxon>
        <taxon>Craniata</taxon>
        <taxon>Vertebrata</taxon>
        <taxon>Euteleostomi</taxon>
        <taxon>Actinopterygii</taxon>
        <taxon>Neopterygii</taxon>
        <taxon>Teleostei</taxon>
        <taxon>Neoteleostei</taxon>
        <taxon>Acanthomorphata</taxon>
        <taxon>Ovalentaria</taxon>
        <taxon>Atherinomorphae</taxon>
        <taxon>Atheriniformes</taxon>
        <taxon>Atherinopsidae</taxon>
        <taxon>Menidiinae</taxon>
        <taxon>Menidia</taxon>
    </lineage>
</organism>
<dbReference type="EMBL" id="CAJRST010008890">
    <property type="protein sequence ID" value="CAG5897248.1"/>
    <property type="molecule type" value="Genomic_DNA"/>
</dbReference>
<comment type="caution">
    <text evidence="3">The sequence shown here is derived from an EMBL/GenBank/DDBJ whole genome shotgun (WGS) entry which is preliminary data.</text>
</comment>
<gene>
    <name evidence="3" type="ORF">MMEN_LOCUS8310</name>
</gene>
<name>A0A8S4AQH9_9TELE</name>
<dbReference type="OrthoDB" id="9797508at2759"/>
<sequence length="578" mass="66709">MSLDNFFASTASSKKKKGGRKAGANASIAAANQNDQDDVAEDMEQGCTVSDVEEANTLKEDIIEYRRNNGQKKKFDSMTRRMAAAEQRISDLEDATTRSAPRIDSMEKTIGKTLERLDSIENQSRRQNIKIMGLKEGIEGREPAAFFEEWIPKVLGLQQTQIKIERVHRTGPPAGRRDPDHPRAVLVRLHNYIDKQKILNAARNKGIIQVEDRRVSFYQDFSAEIVRKRQESAGARRQLREAGVKLAMHPPRPLDRTASWRLNRLLLLNEDFTKLLEEQTDIFLEFNDNNNTDPRLIWDAYKAYMRGIIISYSSRKRKEQLAEQNKIENKIKKLEEEYILSKSGKILGELKTTRASLSDLITKKAEKDILFARQKFFEHGNKPNKYLSRLVNKSPGTNFISSIQDESGHRHMDNRRINECFKQFYEKLKPKIKMEVLQLPRTLGGWGLPKVENYVLSIHARTISQWAIQKHANPWLEIEESVCKPCRPINMLNKQNRELPLMVKNNFLITNTIKAWGILRKLFGQNKNFSSLTTLVDNLDLTVEGAGPDLRDFKVFNRRNQILLMSQPERGHQTEAIW</sequence>
<dbReference type="Gene3D" id="3.30.70.1820">
    <property type="entry name" value="L1 transposable element, RRM domain"/>
    <property type="match status" value="1"/>
</dbReference>
<evidence type="ECO:0000313" key="4">
    <source>
        <dbReference type="Proteomes" id="UP000677803"/>
    </source>
</evidence>
<evidence type="ECO:0000313" key="3">
    <source>
        <dbReference type="EMBL" id="CAG5897248.1"/>
    </source>
</evidence>
<feature type="coiled-coil region" evidence="1">
    <location>
        <begin position="68"/>
        <end position="123"/>
    </location>
</feature>
<protein>
    <submittedName>
        <fullName evidence="3">(Atlantic silverside) hypothetical protein</fullName>
    </submittedName>
</protein>
<feature type="compositionally biased region" description="Acidic residues" evidence="2">
    <location>
        <begin position="35"/>
        <end position="44"/>
    </location>
</feature>
<dbReference type="FunFam" id="3.30.70.1820:FF:000004">
    <property type="entry name" value="Uncharacterized protein"/>
    <property type="match status" value="1"/>
</dbReference>